<dbReference type="SUPFAM" id="SSF53850">
    <property type="entry name" value="Periplasmic binding protein-like II"/>
    <property type="match status" value="1"/>
</dbReference>
<feature type="chain" id="PRO_5016390500" evidence="1">
    <location>
        <begin position="20"/>
        <end position="303"/>
    </location>
</feature>
<dbReference type="GO" id="GO:0030973">
    <property type="term" value="F:molybdate ion binding"/>
    <property type="evidence" value="ECO:0007669"/>
    <property type="project" value="TreeGrafter"/>
</dbReference>
<dbReference type="PANTHER" id="PTHR30632:SF0">
    <property type="entry name" value="SULFATE-BINDING PROTEIN"/>
    <property type="match status" value="1"/>
</dbReference>
<dbReference type="RefSeq" id="WP_111594786.1">
    <property type="nucleotide sequence ID" value="NZ_QLMA01000009.1"/>
</dbReference>
<accession>A0A327VLG9</accession>
<comment type="caution">
    <text evidence="2">The sequence shown here is derived from an EMBL/GenBank/DDBJ whole genome shotgun (WGS) entry which is preliminary data.</text>
</comment>
<proteinExistence type="predicted"/>
<keyword evidence="3" id="KW-1185">Reference proteome</keyword>
<dbReference type="InterPro" id="IPR050682">
    <property type="entry name" value="ModA/WtpA"/>
</dbReference>
<keyword evidence="1" id="KW-0732">Signal</keyword>
<dbReference type="PANTHER" id="PTHR30632">
    <property type="entry name" value="MOLYBDATE-BINDING PERIPLASMIC PROTEIN"/>
    <property type="match status" value="1"/>
</dbReference>
<gene>
    <name evidence="2" type="ORF">CLV59_109248</name>
</gene>
<feature type="signal peptide" evidence="1">
    <location>
        <begin position="1"/>
        <end position="19"/>
    </location>
</feature>
<organism evidence="2 3">
    <name type="scientific">Chitinophaga dinghuensis</name>
    <dbReference type="NCBI Taxonomy" id="1539050"/>
    <lineage>
        <taxon>Bacteria</taxon>
        <taxon>Pseudomonadati</taxon>
        <taxon>Bacteroidota</taxon>
        <taxon>Chitinophagia</taxon>
        <taxon>Chitinophagales</taxon>
        <taxon>Chitinophagaceae</taxon>
        <taxon>Chitinophaga</taxon>
    </lineage>
</organism>
<protein>
    <submittedName>
        <fullName evidence="2">ABC-type molybdate transport system substrate-binding protein</fullName>
    </submittedName>
</protein>
<reference evidence="2 3" key="1">
    <citation type="submission" date="2018-06" db="EMBL/GenBank/DDBJ databases">
        <title>Genomic Encyclopedia of Archaeal and Bacterial Type Strains, Phase II (KMG-II): from individual species to whole genera.</title>
        <authorList>
            <person name="Goeker M."/>
        </authorList>
    </citation>
    <scope>NUCLEOTIDE SEQUENCE [LARGE SCALE GENOMIC DNA]</scope>
    <source>
        <strain evidence="2 3">DSM 29821</strain>
    </source>
</reference>
<dbReference type="EMBL" id="QLMA01000009">
    <property type="protein sequence ID" value="RAJ75634.1"/>
    <property type="molecule type" value="Genomic_DNA"/>
</dbReference>
<sequence length="303" mass="34104">MKKILFAGIMLLLAGTVSAQQNYQYDPPWNQPPAAGVNFTVPGVDNVPDLYGDITDPQLVIFFAGNQFMCLDSLLAAFKKAYPKYQRIFVETLPPGILAEQIKKGSLTMGNLHITTQPDVYAAGKTRMTEMTPYMSYTAPYAYNQLSLMVYKGNPKNIQGLTDLRQSGIRISMPNPAWEGIGRQIETAYQKAGGEVLQQAIMQAKTKDSTTYLTRIHHRESPMRILYQQSDVAPVWSSEVYYQKMLGHPVEEVVIPEKENIRATYMIGQLKKAPHPAAAKDFIKFIQSAEGKRIYKMYGFQTE</sequence>
<evidence type="ECO:0000313" key="3">
    <source>
        <dbReference type="Proteomes" id="UP000249819"/>
    </source>
</evidence>
<dbReference type="Pfam" id="PF13531">
    <property type="entry name" value="SBP_bac_11"/>
    <property type="match status" value="1"/>
</dbReference>
<name>A0A327VLG9_9BACT</name>
<dbReference type="GO" id="GO:0015689">
    <property type="term" value="P:molybdate ion transport"/>
    <property type="evidence" value="ECO:0007669"/>
    <property type="project" value="TreeGrafter"/>
</dbReference>
<dbReference type="AlphaFoldDB" id="A0A327VLG9"/>
<evidence type="ECO:0000313" key="2">
    <source>
        <dbReference type="EMBL" id="RAJ75634.1"/>
    </source>
</evidence>
<dbReference type="Proteomes" id="UP000249819">
    <property type="component" value="Unassembled WGS sequence"/>
</dbReference>
<evidence type="ECO:0000256" key="1">
    <source>
        <dbReference type="SAM" id="SignalP"/>
    </source>
</evidence>
<dbReference type="Gene3D" id="3.40.190.10">
    <property type="entry name" value="Periplasmic binding protein-like II"/>
    <property type="match status" value="2"/>
</dbReference>
<dbReference type="OrthoDB" id="9802127at2"/>